<keyword evidence="5" id="KW-0808">Transferase</keyword>
<dbReference type="InterPro" id="IPR003661">
    <property type="entry name" value="HisK_dim/P_dom"/>
</dbReference>
<evidence type="ECO:0000256" key="8">
    <source>
        <dbReference type="ARBA" id="ARBA00022989"/>
    </source>
</evidence>
<sequence>MRVKLEGKNAIENYVYDLTHELKSPLAAIRGAAEILREGPPPEVAARFTDNILAQNTRMQLLVERLLQQARLESRLEIKQHPVSIDALYQRLTEERNIALAAKAITLRWRESGMLVNGDGELLAQALGNLLDNAIDFTPQGGEIALAAEKRNEEVQLSVIDNGCGIPDYALERIFERFYSLPREDGHKSSGLGLAFVREVARLHHGDINLHNRPEGGVVATLRLHRPFT</sequence>
<proteinExistence type="predicted"/>
<dbReference type="SUPFAM" id="SSF47384">
    <property type="entry name" value="Homodimeric domain of signal transducing histidine kinase"/>
    <property type="match status" value="1"/>
</dbReference>
<evidence type="ECO:0000256" key="3">
    <source>
        <dbReference type="ARBA" id="ARBA00012438"/>
    </source>
</evidence>
<accession>A0A919HWU3</accession>
<dbReference type="EC" id="2.7.13.3" evidence="3"/>
<evidence type="ECO:0000259" key="10">
    <source>
        <dbReference type="PROSITE" id="PS50109"/>
    </source>
</evidence>
<dbReference type="FunFam" id="1.10.287.130:FF:000051">
    <property type="entry name" value="Two-component system sensor histidine kinase CreC"/>
    <property type="match status" value="1"/>
</dbReference>
<dbReference type="Proteomes" id="UP000655094">
    <property type="component" value="Unassembled WGS sequence"/>
</dbReference>
<dbReference type="Pfam" id="PF02518">
    <property type="entry name" value="HATPase_c"/>
    <property type="match status" value="1"/>
</dbReference>
<dbReference type="SMART" id="SM00388">
    <property type="entry name" value="HisKA"/>
    <property type="match status" value="1"/>
</dbReference>
<organism evidence="11 12">
    <name type="scientific">Klebsiella pneumoniae</name>
    <dbReference type="NCBI Taxonomy" id="573"/>
    <lineage>
        <taxon>Bacteria</taxon>
        <taxon>Pseudomonadati</taxon>
        <taxon>Pseudomonadota</taxon>
        <taxon>Gammaproteobacteria</taxon>
        <taxon>Enterobacterales</taxon>
        <taxon>Enterobacteriaceae</taxon>
        <taxon>Klebsiella/Raoultella group</taxon>
        <taxon>Klebsiella</taxon>
        <taxon>Klebsiella pneumoniae complex</taxon>
    </lineage>
</organism>
<dbReference type="AlphaFoldDB" id="A0A919HWU3"/>
<dbReference type="InterPro" id="IPR036890">
    <property type="entry name" value="HATPase_C_sf"/>
</dbReference>
<keyword evidence="6" id="KW-0812">Transmembrane</keyword>
<dbReference type="Gene3D" id="1.10.287.130">
    <property type="match status" value="1"/>
</dbReference>
<dbReference type="InterPro" id="IPR004358">
    <property type="entry name" value="Sig_transdc_His_kin-like_C"/>
</dbReference>
<dbReference type="SUPFAM" id="SSF55874">
    <property type="entry name" value="ATPase domain of HSP90 chaperone/DNA topoisomerase II/histidine kinase"/>
    <property type="match status" value="1"/>
</dbReference>
<gene>
    <name evidence="11" type="ORF">KPZU09_41580</name>
</gene>
<comment type="subcellular location">
    <subcellularLocation>
        <location evidence="2">Membrane</location>
        <topology evidence="2">Multi-pass membrane protein</topology>
    </subcellularLocation>
</comment>
<dbReference type="Pfam" id="PF00512">
    <property type="entry name" value="HisKA"/>
    <property type="match status" value="1"/>
</dbReference>
<keyword evidence="9" id="KW-0472">Membrane</keyword>
<keyword evidence="8" id="KW-1133">Transmembrane helix</keyword>
<dbReference type="CDD" id="cd00082">
    <property type="entry name" value="HisKA"/>
    <property type="match status" value="1"/>
</dbReference>
<evidence type="ECO:0000256" key="4">
    <source>
        <dbReference type="ARBA" id="ARBA00022553"/>
    </source>
</evidence>
<dbReference type="EMBL" id="BNFF01000001">
    <property type="protein sequence ID" value="GHK54422.1"/>
    <property type="molecule type" value="Genomic_DNA"/>
</dbReference>
<dbReference type="Gene3D" id="3.30.565.10">
    <property type="entry name" value="Histidine kinase-like ATPase, C-terminal domain"/>
    <property type="match status" value="1"/>
</dbReference>
<dbReference type="PROSITE" id="PS50109">
    <property type="entry name" value="HIS_KIN"/>
    <property type="match status" value="1"/>
</dbReference>
<dbReference type="PANTHER" id="PTHR45436:SF10">
    <property type="entry name" value="HISTIDINE KINASE"/>
    <property type="match status" value="1"/>
</dbReference>
<name>A0A919HWU3_KLEPN</name>
<keyword evidence="7" id="KW-0418">Kinase</keyword>
<keyword evidence="4" id="KW-0597">Phosphoprotein</keyword>
<dbReference type="SMART" id="SM00387">
    <property type="entry name" value="HATPase_c"/>
    <property type="match status" value="1"/>
</dbReference>
<comment type="caution">
    <text evidence="11">The sequence shown here is derived from an EMBL/GenBank/DDBJ whole genome shotgun (WGS) entry which is preliminary data.</text>
</comment>
<protein>
    <recommendedName>
        <fullName evidence="3">histidine kinase</fullName>
        <ecNumber evidence="3">2.7.13.3</ecNumber>
    </recommendedName>
</protein>
<evidence type="ECO:0000313" key="11">
    <source>
        <dbReference type="EMBL" id="GHK54422.1"/>
    </source>
</evidence>
<dbReference type="InterPro" id="IPR005467">
    <property type="entry name" value="His_kinase_dom"/>
</dbReference>
<evidence type="ECO:0000256" key="2">
    <source>
        <dbReference type="ARBA" id="ARBA00004141"/>
    </source>
</evidence>
<evidence type="ECO:0000256" key="6">
    <source>
        <dbReference type="ARBA" id="ARBA00022692"/>
    </source>
</evidence>
<dbReference type="GO" id="GO:0016020">
    <property type="term" value="C:membrane"/>
    <property type="evidence" value="ECO:0007669"/>
    <property type="project" value="UniProtKB-SubCell"/>
</dbReference>
<evidence type="ECO:0000256" key="5">
    <source>
        <dbReference type="ARBA" id="ARBA00022679"/>
    </source>
</evidence>
<dbReference type="PANTHER" id="PTHR45436">
    <property type="entry name" value="SENSOR HISTIDINE KINASE YKOH"/>
    <property type="match status" value="1"/>
</dbReference>
<feature type="domain" description="Histidine kinase" evidence="10">
    <location>
        <begin position="17"/>
        <end position="228"/>
    </location>
</feature>
<dbReference type="PRINTS" id="PR00344">
    <property type="entry name" value="BCTRLSENSOR"/>
</dbReference>
<comment type="catalytic activity">
    <reaction evidence="1">
        <text>ATP + protein L-histidine = ADP + protein N-phospho-L-histidine.</text>
        <dbReference type="EC" id="2.7.13.3"/>
    </reaction>
</comment>
<evidence type="ECO:0000256" key="9">
    <source>
        <dbReference type="ARBA" id="ARBA00023136"/>
    </source>
</evidence>
<evidence type="ECO:0000313" key="12">
    <source>
        <dbReference type="Proteomes" id="UP000655094"/>
    </source>
</evidence>
<evidence type="ECO:0000256" key="7">
    <source>
        <dbReference type="ARBA" id="ARBA00022777"/>
    </source>
</evidence>
<dbReference type="InterPro" id="IPR036097">
    <property type="entry name" value="HisK_dim/P_sf"/>
</dbReference>
<dbReference type="GO" id="GO:0000155">
    <property type="term" value="F:phosphorelay sensor kinase activity"/>
    <property type="evidence" value="ECO:0007669"/>
    <property type="project" value="InterPro"/>
</dbReference>
<dbReference type="InterPro" id="IPR050428">
    <property type="entry name" value="TCS_sensor_his_kinase"/>
</dbReference>
<evidence type="ECO:0000256" key="1">
    <source>
        <dbReference type="ARBA" id="ARBA00000085"/>
    </source>
</evidence>
<reference evidence="11" key="1">
    <citation type="submission" date="2020-10" db="EMBL/GenBank/DDBJ databases">
        <title>Genome Sequence of ESBL Producing Zambian Clinical Strains.</title>
        <authorList>
            <person name="Shawa M."/>
            <person name="Furuta Y."/>
            <person name="Simbotwe M."/>
            <person name="Mulenga E."/>
            <person name="Mubanga M."/>
            <person name="Mulenga G."/>
            <person name="Kaile C."/>
            <person name="Zorigt T."/>
            <person name="Hang'ombe B."/>
            <person name="Higashi H."/>
        </authorList>
    </citation>
    <scope>NUCLEOTIDE SEQUENCE</scope>
    <source>
        <strain evidence="11">Zam_UTH_09</strain>
    </source>
</reference>
<dbReference type="InterPro" id="IPR003594">
    <property type="entry name" value="HATPase_dom"/>
</dbReference>